<evidence type="ECO:0000256" key="2">
    <source>
        <dbReference type="ARBA" id="ARBA00023125"/>
    </source>
</evidence>
<proteinExistence type="predicted"/>
<dbReference type="PROSITE" id="PS51900">
    <property type="entry name" value="CB"/>
    <property type="match status" value="1"/>
</dbReference>
<keyword evidence="2 4" id="KW-0238">DNA-binding</keyword>
<dbReference type="Gene3D" id="1.10.443.10">
    <property type="entry name" value="Intergrase catalytic core"/>
    <property type="match status" value="1"/>
</dbReference>
<dbReference type="InterPro" id="IPR044068">
    <property type="entry name" value="CB"/>
</dbReference>
<organism evidence="7 8">
    <name type="scientific">Candidatus Aeolococcus gillhamiae</name>
    <dbReference type="NCBI Taxonomy" id="3127015"/>
    <lineage>
        <taxon>Bacteria</taxon>
        <taxon>Bacillati</taxon>
        <taxon>Candidatus Dormiibacterota</taxon>
        <taxon>Candidatus Dormibacteria</taxon>
        <taxon>Candidatus Aeolococcales</taxon>
        <taxon>Candidatus Aeolococcaceae</taxon>
        <taxon>Candidatus Aeolococcus</taxon>
    </lineage>
</organism>
<dbReference type="InterPro" id="IPR052925">
    <property type="entry name" value="Phage_Integrase-like_Recomb"/>
</dbReference>
<evidence type="ECO:0000259" key="5">
    <source>
        <dbReference type="PROSITE" id="PS51898"/>
    </source>
</evidence>
<dbReference type="GO" id="GO:0015074">
    <property type="term" value="P:DNA integration"/>
    <property type="evidence" value="ECO:0007669"/>
    <property type="project" value="UniProtKB-KW"/>
</dbReference>
<evidence type="ECO:0000256" key="3">
    <source>
        <dbReference type="ARBA" id="ARBA00023172"/>
    </source>
</evidence>
<dbReference type="SUPFAM" id="SSF47823">
    <property type="entry name" value="lambda integrase-like, N-terminal domain"/>
    <property type="match status" value="1"/>
</dbReference>
<evidence type="ECO:0000313" key="7">
    <source>
        <dbReference type="EMBL" id="MBJ7594873.1"/>
    </source>
</evidence>
<keyword evidence="3" id="KW-0233">DNA recombination</keyword>
<dbReference type="GO" id="GO:0003677">
    <property type="term" value="F:DNA binding"/>
    <property type="evidence" value="ECO:0007669"/>
    <property type="project" value="UniProtKB-UniRule"/>
</dbReference>
<dbReference type="EMBL" id="JAEKNS010000084">
    <property type="protein sequence ID" value="MBJ7594873.1"/>
    <property type="molecule type" value="Genomic_DNA"/>
</dbReference>
<dbReference type="GO" id="GO:0006310">
    <property type="term" value="P:DNA recombination"/>
    <property type="evidence" value="ECO:0007669"/>
    <property type="project" value="UniProtKB-KW"/>
</dbReference>
<dbReference type="Pfam" id="PF00589">
    <property type="entry name" value="Phage_integrase"/>
    <property type="match status" value="1"/>
</dbReference>
<dbReference type="PANTHER" id="PTHR34605:SF4">
    <property type="entry name" value="DNA ADENINE METHYLTRANSFERASE"/>
    <property type="match status" value="1"/>
</dbReference>
<dbReference type="AlphaFoldDB" id="A0A934N5G7"/>
<sequence length="306" mass="32316">MVDAARAYAAASKAPNTIRAYRSDLRDFEEWCAGEDVRALPAAPATIALYLTALAQAGAKASTLQRRISALSQAHQLAGHTPSPTADPLVRATMAGIRRAHGTAPAQKTALLTAELRQLLAATDPDGSAGARDRALLLLGFAGGFRRGELVSLNVDDLEETEDGLRVQLRRGKTDQEGQGREVGIPRGRYPATCPVRAVQTWRALAGITAGPLFRAVDRHGLVARARLSDRGVARIVQRAARRAGLDPALYAGHSLRAGLATSAAAGGASERAIMAQTGHRSVIMVRRYIRSGSLFTENAAGYAGL</sequence>
<dbReference type="Pfam" id="PF02899">
    <property type="entry name" value="Phage_int_SAM_1"/>
    <property type="match status" value="1"/>
</dbReference>
<dbReference type="CDD" id="cd00799">
    <property type="entry name" value="INT_Cre_C"/>
    <property type="match status" value="1"/>
</dbReference>
<dbReference type="InterPro" id="IPR011010">
    <property type="entry name" value="DNA_brk_join_enz"/>
</dbReference>
<dbReference type="Proteomes" id="UP000606991">
    <property type="component" value="Unassembled WGS sequence"/>
</dbReference>
<evidence type="ECO:0000259" key="6">
    <source>
        <dbReference type="PROSITE" id="PS51900"/>
    </source>
</evidence>
<dbReference type="Gene3D" id="1.10.150.130">
    <property type="match status" value="1"/>
</dbReference>
<dbReference type="InterPro" id="IPR004107">
    <property type="entry name" value="Integrase_SAM-like_N"/>
</dbReference>
<feature type="domain" description="Core-binding (CB)" evidence="6">
    <location>
        <begin position="1"/>
        <end position="79"/>
    </location>
</feature>
<evidence type="ECO:0000256" key="1">
    <source>
        <dbReference type="ARBA" id="ARBA00022908"/>
    </source>
</evidence>
<dbReference type="InterPro" id="IPR013762">
    <property type="entry name" value="Integrase-like_cat_sf"/>
</dbReference>
<gene>
    <name evidence="7" type="ORF">JF886_08425</name>
</gene>
<reference evidence="7 8" key="1">
    <citation type="submission" date="2020-10" db="EMBL/GenBank/DDBJ databases">
        <title>Ca. Dormibacterota MAGs.</title>
        <authorList>
            <person name="Montgomery K."/>
        </authorList>
    </citation>
    <scope>NUCLEOTIDE SEQUENCE [LARGE SCALE GENOMIC DNA]</scope>
    <source>
        <strain evidence="7">SC8812_S17_18</strain>
    </source>
</reference>
<protein>
    <submittedName>
        <fullName evidence="7">Tyrosine-type recombinase/integrase</fullName>
    </submittedName>
</protein>
<name>A0A934N5G7_9BACT</name>
<dbReference type="PROSITE" id="PS51898">
    <property type="entry name" value="TYR_RECOMBINASE"/>
    <property type="match status" value="1"/>
</dbReference>
<dbReference type="PANTHER" id="PTHR34605">
    <property type="entry name" value="PHAGE_INTEGRASE DOMAIN-CONTAINING PROTEIN"/>
    <property type="match status" value="1"/>
</dbReference>
<dbReference type="SUPFAM" id="SSF56349">
    <property type="entry name" value="DNA breaking-rejoining enzymes"/>
    <property type="match status" value="1"/>
</dbReference>
<dbReference type="InterPro" id="IPR002104">
    <property type="entry name" value="Integrase_catalytic"/>
</dbReference>
<comment type="caution">
    <text evidence="7">The sequence shown here is derived from an EMBL/GenBank/DDBJ whole genome shotgun (WGS) entry which is preliminary data.</text>
</comment>
<evidence type="ECO:0000313" key="8">
    <source>
        <dbReference type="Proteomes" id="UP000606991"/>
    </source>
</evidence>
<feature type="domain" description="Tyr recombinase" evidence="5">
    <location>
        <begin position="106"/>
        <end position="304"/>
    </location>
</feature>
<keyword evidence="1" id="KW-0229">DNA integration</keyword>
<evidence type="ECO:0000256" key="4">
    <source>
        <dbReference type="PROSITE-ProRule" id="PRU01248"/>
    </source>
</evidence>
<accession>A0A934N5G7</accession>
<dbReference type="InterPro" id="IPR010998">
    <property type="entry name" value="Integrase_recombinase_N"/>
</dbReference>